<dbReference type="AlphaFoldDB" id="A0A1Y1RNC2"/>
<dbReference type="Pfam" id="PF06993">
    <property type="entry name" value="DUF1304"/>
    <property type="match status" value="1"/>
</dbReference>
<evidence type="ECO:0000313" key="3">
    <source>
        <dbReference type="Proteomes" id="UP000192359"/>
    </source>
</evidence>
<evidence type="ECO:0000313" key="2">
    <source>
        <dbReference type="EMBL" id="ORC16109.1"/>
    </source>
</evidence>
<feature type="transmembrane region" description="Helical" evidence="1">
    <location>
        <begin position="53"/>
        <end position="73"/>
    </location>
</feature>
<keyword evidence="1" id="KW-0472">Membrane</keyword>
<dbReference type="InterPro" id="IPR009732">
    <property type="entry name" value="DUF1304"/>
</dbReference>
<reference evidence="2 3" key="1">
    <citation type="submission" date="2016-05" db="EMBL/GenBank/DDBJ databases">
        <title>Draft genome sequence of a porcine commensal Rothia nasimurium.</title>
        <authorList>
            <person name="Gaiser R.A."/>
            <person name="Van Baarlen P."/>
            <person name="Wells J.M."/>
        </authorList>
    </citation>
    <scope>NUCLEOTIDE SEQUENCE [LARGE SCALE GENOMIC DNA]</scope>
    <source>
        <strain evidence="2 3">PT-32</strain>
    </source>
</reference>
<feature type="transmembrane region" description="Helical" evidence="1">
    <location>
        <begin position="6"/>
        <end position="32"/>
    </location>
</feature>
<dbReference type="OrthoDB" id="9803832at2"/>
<sequence>MTVAGIIALLLAVALHVFIFYLESFAWTTRALPVFGMSRESAEQTKEMAYNQGFYNLFLALIAAAGVLAHLAGAPAVGLALMLAGTGSMLAAAAVLFITSPDKRPAAMKQGAFPLLAVLSLALGAAL</sequence>
<keyword evidence="1" id="KW-0812">Transmembrane</keyword>
<organism evidence="2 3">
    <name type="scientific">Rothia nasimurium</name>
    <dbReference type="NCBI Taxonomy" id="85336"/>
    <lineage>
        <taxon>Bacteria</taxon>
        <taxon>Bacillati</taxon>
        <taxon>Actinomycetota</taxon>
        <taxon>Actinomycetes</taxon>
        <taxon>Micrococcales</taxon>
        <taxon>Micrococcaceae</taxon>
        <taxon>Rothia</taxon>
    </lineage>
</organism>
<proteinExistence type="predicted"/>
<name>A0A1Y1RNC2_9MICC</name>
<evidence type="ECO:0008006" key="4">
    <source>
        <dbReference type="Google" id="ProtNLM"/>
    </source>
</evidence>
<dbReference type="Proteomes" id="UP000192359">
    <property type="component" value="Unassembled WGS sequence"/>
</dbReference>
<keyword evidence="1" id="KW-1133">Transmembrane helix</keyword>
<comment type="caution">
    <text evidence="2">The sequence shown here is derived from an EMBL/GenBank/DDBJ whole genome shotgun (WGS) entry which is preliminary data.</text>
</comment>
<dbReference type="RefSeq" id="WP_083092753.1">
    <property type="nucleotide sequence ID" value="NZ_LXWF01000041.1"/>
</dbReference>
<evidence type="ECO:0000256" key="1">
    <source>
        <dbReference type="SAM" id="Phobius"/>
    </source>
</evidence>
<accession>A0A1Y1RNC2</accession>
<keyword evidence="3" id="KW-1185">Reference proteome</keyword>
<dbReference type="EMBL" id="LXWF01000041">
    <property type="protein sequence ID" value="ORC16109.1"/>
    <property type="molecule type" value="Genomic_DNA"/>
</dbReference>
<feature type="transmembrane region" description="Helical" evidence="1">
    <location>
        <begin position="79"/>
        <end position="99"/>
    </location>
</feature>
<protein>
    <recommendedName>
        <fullName evidence="4">DUF1304 domain-containing protein</fullName>
    </recommendedName>
</protein>
<gene>
    <name evidence="2" type="ORF">A7979_05770</name>
</gene>